<dbReference type="InterPro" id="IPR016985">
    <property type="entry name" value="UCP031890_Tim44-rel"/>
</dbReference>
<dbReference type="SUPFAM" id="SSF54427">
    <property type="entry name" value="NTF2-like"/>
    <property type="match status" value="1"/>
</dbReference>
<dbReference type="Pfam" id="PF04280">
    <property type="entry name" value="Tim44"/>
    <property type="match status" value="1"/>
</dbReference>
<keyword evidence="4" id="KW-0472">Membrane</keyword>
<name>A0ABT0LZ06_9RHOB</name>
<dbReference type="PIRSF" id="PIRSF031890">
    <property type="entry name" value="UCP031890_transporter_Tim44"/>
    <property type="match status" value="1"/>
</dbReference>
<comment type="subcellular location">
    <subcellularLocation>
        <location evidence="1">Membrane</location>
    </subcellularLocation>
</comment>
<evidence type="ECO:0000256" key="3">
    <source>
        <dbReference type="ARBA" id="ARBA00022946"/>
    </source>
</evidence>
<proteinExistence type="inferred from homology"/>
<protein>
    <submittedName>
        <fullName evidence="6">Tim44/TimA family putative adaptor protein</fullName>
    </submittedName>
</protein>
<dbReference type="InterPro" id="IPR032710">
    <property type="entry name" value="NTF2-like_dom_sf"/>
</dbReference>
<comment type="similarity">
    <text evidence="2">Belongs to the Tim44 family.</text>
</comment>
<dbReference type="InterPro" id="IPR007379">
    <property type="entry name" value="Tim44-like_dom"/>
</dbReference>
<evidence type="ECO:0000256" key="1">
    <source>
        <dbReference type="ARBA" id="ARBA00004370"/>
    </source>
</evidence>
<comment type="caution">
    <text evidence="6">The sequence shown here is derived from an EMBL/GenBank/DDBJ whole genome shotgun (WGS) entry which is preliminary data.</text>
</comment>
<dbReference type="Proteomes" id="UP001202550">
    <property type="component" value="Unassembled WGS sequence"/>
</dbReference>
<evidence type="ECO:0000313" key="6">
    <source>
        <dbReference type="EMBL" id="MCL1627828.1"/>
    </source>
</evidence>
<dbReference type="SMART" id="SM00978">
    <property type="entry name" value="Tim44"/>
    <property type="match status" value="1"/>
</dbReference>
<accession>A0ABT0LZ06</accession>
<evidence type="ECO:0000259" key="5">
    <source>
        <dbReference type="SMART" id="SM00978"/>
    </source>
</evidence>
<dbReference type="RefSeq" id="WP_249056491.1">
    <property type="nucleotide sequence ID" value="NZ_JALZWP010000002.1"/>
</dbReference>
<keyword evidence="7" id="KW-1185">Reference proteome</keyword>
<keyword evidence="3" id="KW-0809">Transit peptide</keyword>
<dbReference type="EMBL" id="JALZWP010000002">
    <property type="protein sequence ID" value="MCL1627828.1"/>
    <property type="molecule type" value="Genomic_DNA"/>
</dbReference>
<dbReference type="Gene3D" id="3.10.450.240">
    <property type="match status" value="1"/>
</dbReference>
<dbReference type="InterPro" id="IPR039544">
    <property type="entry name" value="Tim44-like"/>
</dbReference>
<evidence type="ECO:0000256" key="4">
    <source>
        <dbReference type="ARBA" id="ARBA00023136"/>
    </source>
</evidence>
<reference evidence="6 7" key="1">
    <citation type="submission" date="2022-05" db="EMBL/GenBank/DDBJ databases">
        <title>Seasonal and diel survey of microbial diversity of the Tyrrhenian coast.</title>
        <authorList>
            <person name="Gattoni G."/>
            <person name="Corral P."/>
        </authorList>
    </citation>
    <scope>NUCLEOTIDE SEQUENCE [LARGE SCALE GENOMIC DNA]</scope>
    <source>
        <strain evidence="6 7">V10</strain>
    </source>
</reference>
<evidence type="ECO:0000256" key="2">
    <source>
        <dbReference type="ARBA" id="ARBA00009597"/>
    </source>
</evidence>
<feature type="domain" description="Tim44-like" evidence="5">
    <location>
        <begin position="73"/>
        <end position="222"/>
    </location>
</feature>
<evidence type="ECO:0000313" key="7">
    <source>
        <dbReference type="Proteomes" id="UP001202550"/>
    </source>
</evidence>
<dbReference type="NCBIfam" id="NF033779">
    <property type="entry name" value="Tim44_TimA_adap"/>
    <property type="match status" value="1"/>
</dbReference>
<sequence>MDPAVIQLLVLAGIAVFLILRLRSVLGTRDGFEKTSVQRDAPATPLDRKPAFEVIEGGPDTDITDHVTEGSDSAKALTRMKAVDPEFGVSDFLQGARGAYEMILMAFESADMESILPFLSRDVFNSFDEVVQTREREGLVVEASFVGLREIEIVEATFDEKTKEGEITLRFVAELTQAVRKAETGELVDGDPNTIKRQKDVWTFAREMTSNSPNWQLVATGD</sequence>
<dbReference type="PANTHER" id="PTHR10721:SF1">
    <property type="entry name" value="MITOCHONDRIAL IMPORT INNER MEMBRANE TRANSLOCASE SUBUNIT TIM44"/>
    <property type="match status" value="1"/>
</dbReference>
<organism evidence="6 7">
    <name type="scientific">Roseinatronobacter domitianus</name>
    <dbReference type="NCBI Taxonomy" id="2940293"/>
    <lineage>
        <taxon>Bacteria</taxon>
        <taxon>Pseudomonadati</taxon>
        <taxon>Pseudomonadota</taxon>
        <taxon>Alphaproteobacteria</taxon>
        <taxon>Rhodobacterales</taxon>
        <taxon>Paracoccaceae</taxon>
        <taxon>Roseinatronobacter</taxon>
    </lineage>
</organism>
<gene>
    <name evidence="6" type="ORF">M3N55_03715</name>
</gene>
<dbReference type="PANTHER" id="PTHR10721">
    <property type="entry name" value="MITOCHONDRIAL IMPORT INNER MEMBRANE TRANSLOCASE SUBUNIT TIM44"/>
    <property type="match status" value="1"/>
</dbReference>